<name>A0A915L0R3_ROMCU</name>
<dbReference type="AlphaFoldDB" id="A0A915L0R3"/>
<dbReference type="Proteomes" id="UP000887565">
    <property type="component" value="Unplaced"/>
</dbReference>
<accession>A0A915L0R3</accession>
<dbReference type="WBParaSite" id="nRc.2.0.1.t44769-RA">
    <property type="protein sequence ID" value="nRc.2.0.1.t44769-RA"/>
    <property type="gene ID" value="nRc.2.0.1.g44769"/>
</dbReference>
<organism evidence="1 2">
    <name type="scientific">Romanomermis culicivorax</name>
    <name type="common">Nematode worm</name>
    <dbReference type="NCBI Taxonomy" id="13658"/>
    <lineage>
        <taxon>Eukaryota</taxon>
        <taxon>Metazoa</taxon>
        <taxon>Ecdysozoa</taxon>
        <taxon>Nematoda</taxon>
        <taxon>Enoplea</taxon>
        <taxon>Dorylaimia</taxon>
        <taxon>Mermithida</taxon>
        <taxon>Mermithoidea</taxon>
        <taxon>Mermithidae</taxon>
        <taxon>Romanomermis</taxon>
    </lineage>
</organism>
<proteinExistence type="predicted"/>
<evidence type="ECO:0000313" key="2">
    <source>
        <dbReference type="WBParaSite" id="nRc.2.0.1.t44769-RA"/>
    </source>
</evidence>
<keyword evidence="1" id="KW-1185">Reference proteome</keyword>
<evidence type="ECO:0000313" key="1">
    <source>
        <dbReference type="Proteomes" id="UP000887565"/>
    </source>
</evidence>
<protein>
    <submittedName>
        <fullName evidence="2">Uncharacterized protein</fullName>
    </submittedName>
</protein>
<sequence length="83" mass="9874">MSEISKKELMTVEERTVKNISFVEKLRFLNLKKHGQESKFLGPSSFFHDRKYEVPMCTTLMTEYRKNGTRLQTRIRVHLSNSH</sequence>
<reference evidence="2" key="1">
    <citation type="submission" date="2022-11" db="UniProtKB">
        <authorList>
            <consortium name="WormBaseParasite"/>
        </authorList>
    </citation>
    <scope>IDENTIFICATION</scope>
</reference>